<dbReference type="PANTHER" id="PTHR43674:SF2">
    <property type="entry name" value="BETA-UREIDOPROPIONASE"/>
    <property type="match status" value="1"/>
</dbReference>
<evidence type="ECO:0000259" key="2">
    <source>
        <dbReference type="PROSITE" id="PS50263"/>
    </source>
</evidence>
<dbReference type="EMBL" id="BOOH01000090">
    <property type="protein sequence ID" value="GIH81583.1"/>
    <property type="molecule type" value="Genomic_DNA"/>
</dbReference>
<dbReference type="RefSeq" id="WP_203895976.1">
    <property type="nucleotide sequence ID" value="NZ_BOOH01000090.1"/>
</dbReference>
<dbReference type="InterPro" id="IPR003010">
    <property type="entry name" value="C-N_Hydrolase"/>
</dbReference>
<keyword evidence="4" id="KW-1185">Reference proteome</keyword>
<dbReference type="Proteomes" id="UP000616724">
    <property type="component" value="Unassembled WGS sequence"/>
</dbReference>
<dbReference type="InterPro" id="IPR036526">
    <property type="entry name" value="C-N_Hydrolase_sf"/>
</dbReference>
<accession>A0A8J3S0T7</accession>
<dbReference type="Pfam" id="PF00795">
    <property type="entry name" value="CN_hydrolase"/>
    <property type="match status" value="1"/>
</dbReference>
<evidence type="ECO:0000313" key="4">
    <source>
        <dbReference type="Proteomes" id="UP000616724"/>
    </source>
</evidence>
<dbReference type="InterPro" id="IPR050345">
    <property type="entry name" value="Aliph_Amidase/BUP"/>
</dbReference>
<dbReference type="SUPFAM" id="SSF56317">
    <property type="entry name" value="Carbon-nitrogen hydrolase"/>
    <property type="match status" value="1"/>
</dbReference>
<organism evidence="3 4">
    <name type="scientific">Planobispora longispora</name>
    <dbReference type="NCBI Taxonomy" id="28887"/>
    <lineage>
        <taxon>Bacteria</taxon>
        <taxon>Bacillati</taxon>
        <taxon>Actinomycetota</taxon>
        <taxon>Actinomycetes</taxon>
        <taxon>Streptosporangiales</taxon>
        <taxon>Streptosporangiaceae</taxon>
        <taxon>Planobispora</taxon>
    </lineage>
</organism>
<keyword evidence="1 3" id="KW-0378">Hydrolase</keyword>
<dbReference type="PROSITE" id="PS50263">
    <property type="entry name" value="CN_HYDROLASE"/>
    <property type="match status" value="1"/>
</dbReference>
<sequence length="263" mass="27279">MPAETLIVAVAQTSAEPGDVSANAQSAAAVVADAAGAGAKLLVFPELSLVGYDLALLSDPSAWVTEDDPRLDAIRHAAREYGVTAVVGAAYRGPDGEPWIASLAVGPGGRIRAYGKHCLHGAERDLFRPGAEHLLLEIDGWRIALAVCYDAAVPAHAQEAARRGADVYAASALYTRGQERRLDVHFAARAMDHRMFAVAANLAGAGPGWESCGGSGAWHPDGGRLSRAGTDPCLVTTPLPRAELEALRARDALGGYPRGTGAA</sequence>
<dbReference type="GO" id="GO:0016811">
    <property type="term" value="F:hydrolase activity, acting on carbon-nitrogen (but not peptide) bonds, in linear amides"/>
    <property type="evidence" value="ECO:0007669"/>
    <property type="project" value="TreeGrafter"/>
</dbReference>
<comment type="caution">
    <text evidence="3">The sequence shown here is derived from an EMBL/GenBank/DDBJ whole genome shotgun (WGS) entry which is preliminary data.</text>
</comment>
<gene>
    <name evidence="3" type="ORF">Plo01_80120</name>
</gene>
<protein>
    <submittedName>
        <fullName evidence="3">Carbon-nitrogen hydrolase family protein</fullName>
    </submittedName>
</protein>
<dbReference type="CDD" id="cd07197">
    <property type="entry name" value="nitrilase"/>
    <property type="match status" value="1"/>
</dbReference>
<reference evidence="3 4" key="1">
    <citation type="submission" date="2021-01" db="EMBL/GenBank/DDBJ databases">
        <title>Whole genome shotgun sequence of Planobispora longispora NBRC 13918.</title>
        <authorList>
            <person name="Komaki H."/>
            <person name="Tamura T."/>
        </authorList>
    </citation>
    <scope>NUCLEOTIDE SEQUENCE [LARGE SCALE GENOMIC DNA]</scope>
    <source>
        <strain evidence="3 4">NBRC 13918</strain>
    </source>
</reference>
<evidence type="ECO:0000256" key="1">
    <source>
        <dbReference type="ARBA" id="ARBA00022801"/>
    </source>
</evidence>
<evidence type="ECO:0000313" key="3">
    <source>
        <dbReference type="EMBL" id="GIH81583.1"/>
    </source>
</evidence>
<dbReference type="PANTHER" id="PTHR43674">
    <property type="entry name" value="NITRILASE C965.09-RELATED"/>
    <property type="match status" value="1"/>
</dbReference>
<dbReference type="AlphaFoldDB" id="A0A8J3S0T7"/>
<feature type="domain" description="CN hydrolase" evidence="2">
    <location>
        <begin position="6"/>
        <end position="241"/>
    </location>
</feature>
<proteinExistence type="predicted"/>
<name>A0A8J3S0T7_9ACTN</name>
<dbReference type="Gene3D" id="3.60.110.10">
    <property type="entry name" value="Carbon-nitrogen hydrolase"/>
    <property type="match status" value="1"/>
</dbReference>